<dbReference type="EMBL" id="KK107250">
    <property type="protein sequence ID" value="EZA54337.1"/>
    <property type="molecule type" value="Genomic_DNA"/>
</dbReference>
<dbReference type="STRING" id="2015173.A0A026WE44"/>
<evidence type="ECO:0000313" key="2">
    <source>
        <dbReference type="EMBL" id="EZA54337.1"/>
    </source>
</evidence>
<dbReference type="AlphaFoldDB" id="A0A026WE44"/>
<organism evidence="2 3">
    <name type="scientific">Ooceraea biroi</name>
    <name type="common">Clonal raider ant</name>
    <name type="synonym">Cerapachys biroi</name>
    <dbReference type="NCBI Taxonomy" id="2015173"/>
    <lineage>
        <taxon>Eukaryota</taxon>
        <taxon>Metazoa</taxon>
        <taxon>Ecdysozoa</taxon>
        <taxon>Arthropoda</taxon>
        <taxon>Hexapoda</taxon>
        <taxon>Insecta</taxon>
        <taxon>Pterygota</taxon>
        <taxon>Neoptera</taxon>
        <taxon>Endopterygota</taxon>
        <taxon>Hymenoptera</taxon>
        <taxon>Apocrita</taxon>
        <taxon>Aculeata</taxon>
        <taxon>Formicoidea</taxon>
        <taxon>Formicidae</taxon>
        <taxon>Dorylinae</taxon>
        <taxon>Ooceraea</taxon>
    </lineage>
</organism>
<reference evidence="2 3" key="1">
    <citation type="journal article" date="2014" name="Curr. Biol.">
        <title>The genome of the clonal raider ant Cerapachys biroi.</title>
        <authorList>
            <person name="Oxley P.R."/>
            <person name="Ji L."/>
            <person name="Fetter-Pruneda I."/>
            <person name="McKenzie S.K."/>
            <person name="Li C."/>
            <person name="Hu H."/>
            <person name="Zhang G."/>
            <person name="Kronauer D.J."/>
        </authorList>
    </citation>
    <scope>NUCLEOTIDE SEQUENCE [LARGE SCALE GENOMIC DNA]</scope>
</reference>
<gene>
    <name evidence="2" type="ORF">X777_05567</name>
</gene>
<dbReference type="Proteomes" id="UP000053097">
    <property type="component" value="Unassembled WGS sequence"/>
</dbReference>
<keyword evidence="3" id="KW-1185">Reference proteome</keyword>
<sequence>MNATDVRPKAWAPAVPRKIPDNIVSSKYTAAKVFIPSYEKESPRIERLLANDYQRIWLQERQLWDKVVATKIATKKILPRMLIKRKVPTCVTVKYLTRAEQLKEKKKKSFRQNYDGKSKVEEVAFAKHGETKLEKDEEDKFEAHDETKSEKCKDTKSKEHETRSEKYEKAKVEKFEKTESEKYEETQSSKKDEELKSKNCEEIESEKCKELENHKESKLENAKK</sequence>
<proteinExistence type="predicted"/>
<feature type="compositionally biased region" description="Basic and acidic residues" evidence="1">
    <location>
        <begin position="141"/>
        <end position="198"/>
    </location>
</feature>
<accession>A0A026WE44</accession>
<evidence type="ECO:0000313" key="3">
    <source>
        <dbReference type="Proteomes" id="UP000053097"/>
    </source>
</evidence>
<dbReference type="OMA" id="NDYQRIW"/>
<name>A0A026WE44_OOCBI</name>
<dbReference type="OrthoDB" id="7762929at2759"/>
<feature type="region of interest" description="Disordered" evidence="1">
    <location>
        <begin position="134"/>
        <end position="198"/>
    </location>
</feature>
<evidence type="ECO:0000256" key="1">
    <source>
        <dbReference type="SAM" id="MobiDB-lite"/>
    </source>
</evidence>
<protein>
    <submittedName>
        <fullName evidence="2">Uncharacterized protein</fullName>
    </submittedName>
</protein>